<evidence type="ECO:0000256" key="4">
    <source>
        <dbReference type="ARBA" id="ARBA00022692"/>
    </source>
</evidence>
<feature type="transmembrane region" description="Helical" evidence="8">
    <location>
        <begin position="195"/>
        <end position="215"/>
    </location>
</feature>
<dbReference type="PANTHER" id="PTHR13148:SF0">
    <property type="entry name" value="POST-GPI ATTACHMENT TO PROTEINS FACTOR 3"/>
    <property type="match status" value="1"/>
</dbReference>
<keyword evidence="10" id="KW-1185">Reference proteome</keyword>
<comment type="subcellular location">
    <subcellularLocation>
        <location evidence="1">Endomembrane system</location>
        <topology evidence="1">Multi-pass membrane protein</topology>
    </subcellularLocation>
    <subcellularLocation>
        <location evidence="8">Golgi apparatus membrane</location>
        <topology evidence="8">Multi-pass membrane protein</topology>
    </subcellularLocation>
</comment>
<evidence type="ECO:0000313" key="10">
    <source>
        <dbReference type="Proteomes" id="UP000826195"/>
    </source>
</evidence>
<comment type="similarity">
    <text evidence="2 8">Belongs to the PGAP3 family.</text>
</comment>
<accession>A0AAV7J0L8</accession>
<dbReference type="Pfam" id="PF04080">
    <property type="entry name" value="Per1"/>
    <property type="match status" value="1"/>
</dbReference>
<protein>
    <recommendedName>
        <fullName evidence="8">Post-GPI attachment to proteins factor 3</fullName>
    </recommendedName>
</protein>
<keyword evidence="3 8" id="KW-0337">GPI-anchor biosynthesis</keyword>
<sequence>MSKMTNFYLFLLINAFIYTIVSASTGDRSQFYRQCLIVCYSTSCKHNVEFEVVSFENGGFLSWSCEENCRYDCMWETVNHFIDHGHHVPQFHGKWPFIRMFGFQEPASVIFSILNFYAHVMMYRKFRREIKSSMPMSLVWTYFTVVCLNAWFWSAVFHARDKPFTEVMDYSCAFTMVITLLFCMLTRIFHKNNKILAVITFGYICMLVTHLSHLWSGSINYGYNMKINIFFGFLTFLITMIWWYRNSSKLPHSYLIGWFTILTVAVTLLEVADFPPIFWTLDAHALWHASTAPLVYLLYKFMISDCHYLRKQYSYQVISDIHID</sequence>
<feature type="transmembrane region" description="Helical" evidence="8">
    <location>
        <begin position="227"/>
        <end position="244"/>
    </location>
</feature>
<comment type="caution">
    <text evidence="8">Lacks conserved residue(s) required for the propagation of feature annotation.</text>
</comment>
<evidence type="ECO:0000256" key="8">
    <source>
        <dbReference type="RuleBase" id="RU365066"/>
    </source>
</evidence>
<dbReference type="GO" id="GO:0016788">
    <property type="term" value="F:hydrolase activity, acting on ester bonds"/>
    <property type="evidence" value="ECO:0007669"/>
    <property type="project" value="TreeGrafter"/>
</dbReference>
<evidence type="ECO:0000256" key="7">
    <source>
        <dbReference type="ARBA" id="ARBA00023136"/>
    </source>
</evidence>
<dbReference type="AlphaFoldDB" id="A0AAV7J0L8"/>
<dbReference type="EMBL" id="JAHXZJ010000374">
    <property type="protein sequence ID" value="KAH0561314.1"/>
    <property type="molecule type" value="Genomic_DNA"/>
</dbReference>
<keyword evidence="6 8" id="KW-1133">Transmembrane helix</keyword>
<feature type="transmembrane region" description="Helical" evidence="8">
    <location>
        <begin position="256"/>
        <end position="279"/>
    </location>
</feature>
<dbReference type="InterPro" id="IPR007217">
    <property type="entry name" value="Per1-like"/>
</dbReference>
<feature type="transmembrane region" description="Helical" evidence="8">
    <location>
        <begin position="7"/>
        <end position="24"/>
    </location>
</feature>
<feature type="transmembrane region" description="Helical" evidence="8">
    <location>
        <begin position="168"/>
        <end position="188"/>
    </location>
</feature>
<dbReference type="GO" id="GO:0006506">
    <property type="term" value="P:GPI anchor biosynthetic process"/>
    <property type="evidence" value="ECO:0007669"/>
    <property type="project" value="UniProtKB-KW"/>
</dbReference>
<keyword evidence="5" id="KW-0732">Signal</keyword>
<feature type="transmembrane region" description="Helical" evidence="8">
    <location>
        <begin position="97"/>
        <end position="117"/>
    </location>
</feature>
<dbReference type="PANTHER" id="PTHR13148">
    <property type="entry name" value="PER1-RELATED"/>
    <property type="match status" value="1"/>
</dbReference>
<keyword evidence="8" id="KW-0333">Golgi apparatus</keyword>
<evidence type="ECO:0000256" key="6">
    <source>
        <dbReference type="ARBA" id="ARBA00022989"/>
    </source>
</evidence>
<keyword evidence="4 8" id="KW-0812">Transmembrane</keyword>
<comment type="function">
    <text evidence="8">Involved in the lipid remodeling steps of GPI-anchor maturation.</text>
</comment>
<evidence type="ECO:0000256" key="1">
    <source>
        <dbReference type="ARBA" id="ARBA00004127"/>
    </source>
</evidence>
<dbReference type="Proteomes" id="UP000826195">
    <property type="component" value="Unassembled WGS sequence"/>
</dbReference>
<evidence type="ECO:0000256" key="3">
    <source>
        <dbReference type="ARBA" id="ARBA00022502"/>
    </source>
</evidence>
<reference evidence="9 10" key="1">
    <citation type="journal article" date="2021" name="J. Hered.">
        <title>A chromosome-level genome assembly of the parasitoid wasp, Cotesia glomerata (Hymenoptera: Braconidae).</title>
        <authorList>
            <person name="Pinto B.J."/>
            <person name="Weis J.J."/>
            <person name="Gamble T."/>
            <person name="Ode P.J."/>
            <person name="Paul R."/>
            <person name="Zaspel J.M."/>
        </authorList>
    </citation>
    <scope>NUCLEOTIDE SEQUENCE [LARGE SCALE GENOMIC DNA]</scope>
    <source>
        <strain evidence="9">CgM1</strain>
    </source>
</reference>
<dbReference type="GO" id="GO:0005789">
    <property type="term" value="C:endoplasmic reticulum membrane"/>
    <property type="evidence" value="ECO:0007669"/>
    <property type="project" value="TreeGrafter"/>
</dbReference>
<evidence type="ECO:0000256" key="2">
    <source>
        <dbReference type="ARBA" id="ARBA00006387"/>
    </source>
</evidence>
<dbReference type="GO" id="GO:0000139">
    <property type="term" value="C:Golgi membrane"/>
    <property type="evidence" value="ECO:0007669"/>
    <property type="project" value="UniProtKB-SubCell"/>
</dbReference>
<feature type="transmembrane region" description="Helical" evidence="8">
    <location>
        <begin position="138"/>
        <end position="156"/>
    </location>
</feature>
<proteinExistence type="inferred from homology"/>
<organism evidence="9 10">
    <name type="scientific">Cotesia glomerata</name>
    <name type="common">Lepidopteran parasitic wasp</name>
    <name type="synonym">Apanteles glomeratus</name>
    <dbReference type="NCBI Taxonomy" id="32391"/>
    <lineage>
        <taxon>Eukaryota</taxon>
        <taxon>Metazoa</taxon>
        <taxon>Ecdysozoa</taxon>
        <taxon>Arthropoda</taxon>
        <taxon>Hexapoda</taxon>
        <taxon>Insecta</taxon>
        <taxon>Pterygota</taxon>
        <taxon>Neoptera</taxon>
        <taxon>Endopterygota</taxon>
        <taxon>Hymenoptera</taxon>
        <taxon>Apocrita</taxon>
        <taxon>Ichneumonoidea</taxon>
        <taxon>Braconidae</taxon>
        <taxon>Microgastrinae</taxon>
        <taxon>Cotesia</taxon>
    </lineage>
</organism>
<comment type="caution">
    <text evidence="9">The sequence shown here is derived from an EMBL/GenBank/DDBJ whole genome shotgun (WGS) entry which is preliminary data.</text>
</comment>
<evidence type="ECO:0000256" key="5">
    <source>
        <dbReference type="ARBA" id="ARBA00022729"/>
    </source>
</evidence>
<evidence type="ECO:0000313" key="9">
    <source>
        <dbReference type="EMBL" id="KAH0561314.1"/>
    </source>
</evidence>
<keyword evidence="7 8" id="KW-0472">Membrane</keyword>
<name>A0AAV7J0L8_COTGL</name>
<feature type="transmembrane region" description="Helical" evidence="8">
    <location>
        <begin position="285"/>
        <end position="303"/>
    </location>
</feature>
<gene>
    <name evidence="9" type="ORF">KQX54_016180</name>
</gene>